<feature type="domain" description="HTH iclR-type" evidence="4">
    <location>
        <begin position="17"/>
        <end position="77"/>
    </location>
</feature>
<dbReference type="SMART" id="SM00346">
    <property type="entry name" value="HTH_ICLR"/>
    <property type="match status" value="1"/>
</dbReference>
<evidence type="ECO:0000313" key="7">
    <source>
        <dbReference type="Proteomes" id="UP000234456"/>
    </source>
</evidence>
<dbReference type="Pfam" id="PF01614">
    <property type="entry name" value="IclR_C"/>
    <property type="match status" value="1"/>
</dbReference>
<dbReference type="EMBL" id="PKQE01000004">
    <property type="protein sequence ID" value="PLC41452.1"/>
    <property type="molecule type" value="Genomic_DNA"/>
</dbReference>
<keyword evidence="1" id="KW-0805">Transcription regulation</keyword>
<dbReference type="PROSITE" id="PS51077">
    <property type="entry name" value="HTH_ICLR"/>
    <property type="match status" value="1"/>
</dbReference>
<evidence type="ECO:0000259" key="5">
    <source>
        <dbReference type="PROSITE" id="PS51078"/>
    </source>
</evidence>
<comment type="caution">
    <text evidence="6">The sequence shown here is derived from an EMBL/GenBank/DDBJ whole genome shotgun (WGS) entry which is preliminary data.</text>
</comment>
<dbReference type="AlphaFoldDB" id="A0A2N4TP21"/>
<dbReference type="PROSITE" id="PS51078">
    <property type="entry name" value="ICLR_ED"/>
    <property type="match status" value="1"/>
</dbReference>
<dbReference type="Proteomes" id="UP000234456">
    <property type="component" value="Unassembled WGS sequence"/>
</dbReference>
<dbReference type="InterPro" id="IPR050707">
    <property type="entry name" value="HTH_MetabolicPath_Reg"/>
</dbReference>
<organism evidence="6 7">
    <name type="scientific">Ralstonia pickettii</name>
    <name type="common">Burkholderia pickettii</name>
    <dbReference type="NCBI Taxonomy" id="329"/>
    <lineage>
        <taxon>Bacteria</taxon>
        <taxon>Pseudomonadati</taxon>
        <taxon>Pseudomonadota</taxon>
        <taxon>Betaproteobacteria</taxon>
        <taxon>Burkholderiales</taxon>
        <taxon>Burkholderiaceae</taxon>
        <taxon>Ralstonia</taxon>
    </lineage>
</organism>
<evidence type="ECO:0000256" key="3">
    <source>
        <dbReference type="ARBA" id="ARBA00023163"/>
    </source>
</evidence>
<accession>A0A2N4TP21</accession>
<dbReference type="InterPro" id="IPR036388">
    <property type="entry name" value="WH-like_DNA-bd_sf"/>
</dbReference>
<evidence type="ECO:0000256" key="1">
    <source>
        <dbReference type="ARBA" id="ARBA00023015"/>
    </source>
</evidence>
<dbReference type="InterPro" id="IPR005471">
    <property type="entry name" value="Tscrpt_reg_IclR_N"/>
</dbReference>
<protein>
    <submittedName>
        <fullName evidence="6">IclR family transcriptional regulator</fullName>
    </submittedName>
</protein>
<keyword evidence="2" id="KW-0238">DNA-binding</keyword>
<dbReference type="SUPFAM" id="SSF55781">
    <property type="entry name" value="GAF domain-like"/>
    <property type="match status" value="1"/>
</dbReference>
<evidence type="ECO:0000256" key="2">
    <source>
        <dbReference type="ARBA" id="ARBA00023125"/>
    </source>
</evidence>
<feature type="domain" description="IclR-ED" evidence="5">
    <location>
        <begin position="78"/>
        <end position="256"/>
    </location>
</feature>
<dbReference type="InterPro" id="IPR029016">
    <property type="entry name" value="GAF-like_dom_sf"/>
</dbReference>
<dbReference type="PANTHER" id="PTHR30136">
    <property type="entry name" value="HELIX-TURN-HELIX TRANSCRIPTIONAL REGULATOR, ICLR FAMILY"/>
    <property type="match status" value="1"/>
</dbReference>
<dbReference type="InterPro" id="IPR036390">
    <property type="entry name" value="WH_DNA-bd_sf"/>
</dbReference>
<dbReference type="RefSeq" id="WP_102066693.1">
    <property type="nucleotide sequence ID" value="NZ_PKQE01000004.1"/>
</dbReference>
<name>A0A2N4TP21_RALPI</name>
<gene>
    <name evidence="6" type="ORF">C0Q88_17870</name>
</gene>
<dbReference type="PANTHER" id="PTHR30136:SF24">
    <property type="entry name" value="HTH-TYPE TRANSCRIPTIONAL REPRESSOR ALLR"/>
    <property type="match status" value="1"/>
</dbReference>
<dbReference type="Gene3D" id="1.10.10.10">
    <property type="entry name" value="Winged helix-like DNA-binding domain superfamily/Winged helix DNA-binding domain"/>
    <property type="match status" value="1"/>
</dbReference>
<reference evidence="6 7" key="1">
    <citation type="submission" date="2017-12" db="EMBL/GenBank/DDBJ databases">
        <title>Draft genome sequence of Ralstonia pickettii 52.</title>
        <authorList>
            <person name="Zheng B."/>
        </authorList>
    </citation>
    <scope>NUCLEOTIDE SEQUENCE [LARGE SCALE GENOMIC DNA]</scope>
    <source>
        <strain evidence="6 7">52</strain>
    </source>
</reference>
<sequence length="256" mass="26642">MTEPGLAPSPAQSAAATSGSDRVLMVLATIARHGRPVAARELVELTGLPQSTLYRQVAMLKRWGFVLESAGTYAPGPISLQLALGFDHASHLVQEARIGMAKLVAASGESVGLVVAVKDQAVCLEMVESQQSLRCSFEKGRGVPLLAGASAKSLLAFMPPAAARAILADLLAIDADTQAQLQAELSDIRAAGYALSEGEVDPGVWGVSVPVFRLPGHALGSITLMAPATRVRGKEQRLIDMTVAAAASISARLQDL</sequence>
<dbReference type="GO" id="GO:0003677">
    <property type="term" value="F:DNA binding"/>
    <property type="evidence" value="ECO:0007669"/>
    <property type="project" value="UniProtKB-KW"/>
</dbReference>
<dbReference type="Gene3D" id="3.30.450.40">
    <property type="match status" value="1"/>
</dbReference>
<evidence type="ECO:0000259" key="4">
    <source>
        <dbReference type="PROSITE" id="PS51077"/>
    </source>
</evidence>
<dbReference type="InterPro" id="IPR014757">
    <property type="entry name" value="Tscrpt_reg_IclR_C"/>
</dbReference>
<dbReference type="SUPFAM" id="SSF46785">
    <property type="entry name" value="Winged helix' DNA-binding domain"/>
    <property type="match status" value="1"/>
</dbReference>
<dbReference type="Pfam" id="PF09339">
    <property type="entry name" value="HTH_IclR"/>
    <property type="match status" value="1"/>
</dbReference>
<dbReference type="OrthoDB" id="9807558at2"/>
<dbReference type="GO" id="GO:0045892">
    <property type="term" value="P:negative regulation of DNA-templated transcription"/>
    <property type="evidence" value="ECO:0007669"/>
    <property type="project" value="TreeGrafter"/>
</dbReference>
<keyword evidence="3" id="KW-0804">Transcription</keyword>
<proteinExistence type="predicted"/>
<evidence type="ECO:0000313" key="6">
    <source>
        <dbReference type="EMBL" id="PLC41452.1"/>
    </source>
</evidence>
<dbReference type="GO" id="GO:0003700">
    <property type="term" value="F:DNA-binding transcription factor activity"/>
    <property type="evidence" value="ECO:0007669"/>
    <property type="project" value="TreeGrafter"/>
</dbReference>